<name>A0A5N7CFR5_PETAA</name>
<dbReference type="GO" id="GO:0016491">
    <property type="term" value="F:oxidoreductase activity"/>
    <property type="evidence" value="ECO:0007669"/>
    <property type="project" value="UniProtKB-KW"/>
</dbReference>
<dbReference type="PANTHER" id="PTHR48105">
    <property type="entry name" value="THIOREDOXIN REDUCTASE 1-RELATED-RELATED"/>
    <property type="match status" value="1"/>
</dbReference>
<dbReference type="EMBL" id="SPNV01000161">
    <property type="protein sequence ID" value="KAF5859530.1"/>
    <property type="molecule type" value="Genomic_DNA"/>
</dbReference>
<accession>A0A5N7CFR5</accession>
<keyword evidence="2" id="KW-0285">Flavoprotein</keyword>
<organism evidence="5">
    <name type="scientific">Petromyces alliaceus</name>
    <name type="common">Aspergillus alliaceus</name>
    <dbReference type="NCBI Taxonomy" id="209559"/>
    <lineage>
        <taxon>Eukaryota</taxon>
        <taxon>Fungi</taxon>
        <taxon>Dikarya</taxon>
        <taxon>Ascomycota</taxon>
        <taxon>Pezizomycotina</taxon>
        <taxon>Eurotiomycetes</taxon>
        <taxon>Eurotiomycetidae</taxon>
        <taxon>Eurotiales</taxon>
        <taxon>Aspergillaceae</taxon>
        <taxon>Aspergillus</taxon>
        <taxon>Aspergillus subgen. Circumdati</taxon>
    </lineage>
</organism>
<dbReference type="SUPFAM" id="SSF51905">
    <property type="entry name" value="FAD/NAD(P)-binding domain"/>
    <property type="match status" value="1"/>
</dbReference>
<dbReference type="PRINTS" id="PR00368">
    <property type="entry name" value="FADPNR"/>
</dbReference>
<dbReference type="GO" id="GO:0097237">
    <property type="term" value="P:cellular response to toxic substance"/>
    <property type="evidence" value="ECO:0007669"/>
    <property type="project" value="UniProtKB-ARBA"/>
</dbReference>
<protein>
    <recommendedName>
        <fullName evidence="4">FAD/NAD(P)-binding domain-containing protein</fullName>
    </recommendedName>
</protein>
<accession>A0A8H6E611</accession>
<dbReference type="Proteomes" id="UP000541154">
    <property type="component" value="Unassembled WGS sequence"/>
</dbReference>
<dbReference type="InterPro" id="IPR036188">
    <property type="entry name" value="FAD/NAD-bd_sf"/>
</dbReference>
<feature type="domain" description="FAD/NAD(P)-binding" evidence="4">
    <location>
        <begin position="4"/>
        <end position="293"/>
    </location>
</feature>
<dbReference type="Proteomes" id="UP000326877">
    <property type="component" value="Unassembled WGS sequence"/>
</dbReference>
<dbReference type="EMBL" id="ML735233">
    <property type="protein sequence ID" value="KAE8393004.1"/>
    <property type="molecule type" value="Genomic_DNA"/>
</dbReference>
<evidence type="ECO:0000256" key="1">
    <source>
        <dbReference type="ARBA" id="ARBA00009333"/>
    </source>
</evidence>
<dbReference type="InterPro" id="IPR050097">
    <property type="entry name" value="Ferredoxin-NADP_redctase_2"/>
</dbReference>
<dbReference type="OrthoDB" id="10260355at2759"/>
<evidence type="ECO:0000313" key="5">
    <source>
        <dbReference type="EMBL" id="KAE8393004.1"/>
    </source>
</evidence>
<dbReference type="Gene3D" id="3.50.50.60">
    <property type="entry name" value="FAD/NAD(P)-binding domain"/>
    <property type="match status" value="2"/>
</dbReference>
<reference evidence="5" key="2">
    <citation type="submission" date="2019-04" db="EMBL/GenBank/DDBJ databases">
        <title>Friends and foes A comparative genomics studyof 23 Aspergillus species from section Flavi.</title>
        <authorList>
            <consortium name="DOE Joint Genome Institute"/>
            <person name="Kjaerbolling I."/>
            <person name="Vesth T."/>
            <person name="Frisvad J.C."/>
            <person name="Nybo J.L."/>
            <person name="Theobald S."/>
            <person name="Kildgaard S."/>
            <person name="Isbrandt T."/>
            <person name="Kuo A."/>
            <person name="Sato A."/>
            <person name="Lyhne E.K."/>
            <person name="Kogle M.E."/>
            <person name="Wiebenga A."/>
            <person name="Kun R.S."/>
            <person name="Lubbers R.J."/>
            <person name="Makela M.R."/>
            <person name="Barry K."/>
            <person name="Chovatia M."/>
            <person name="Clum A."/>
            <person name="Daum C."/>
            <person name="Haridas S."/>
            <person name="He G."/>
            <person name="LaButti K."/>
            <person name="Lipzen A."/>
            <person name="Mondo S."/>
            <person name="Riley R."/>
            <person name="Salamov A."/>
            <person name="Simmons B.A."/>
            <person name="Magnuson J.K."/>
            <person name="Henrissat B."/>
            <person name="Mortensen U.H."/>
            <person name="Larsen T.O."/>
            <person name="Devries R.P."/>
            <person name="Grigoriev I.V."/>
            <person name="Machida M."/>
            <person name="Baker S.E."/>
            <person name="Andersen M.R."/>
        </authorList>
    </citation>
    <scope>NUCLEOTIDE SEQUENCE [LARGE SCALE GENOMIC DNA]</scope>
    <source>
        <strain evidence="5">IBT 14317</strain>
    </source>
</reference>
<proteinExistence type="inferred from homology"/>
<evidence type="ECO:0000313" key="7">
    <source>
        <dbReference type="Proteomes" id="UP000541154"/>
    </source>
</evidence>
<keyword evidence="3" id="KW-0560">Oxidoreductase</keyword>
<gene>
    <name evidence="5" type="ORF">BDV23DRAFT_49370</name>
    <name evidence="6" type="ORF">ETB97_002771</name>
</gene>
<evidence type="ECO:0000259" key="4">
    <source>
        <dbReference type="Pfam" id="PF07992"/>
    </source>
</evidence>
<evidence type="ECO:0000256" key="3">
    <source>
        <dbReference type="ARBA" id="ARBA00023002"/>
    </source>
</evidence>
<evidence type="ECO:0000313" key="6">
    <source>
        <dbReference type="EMBL" id="KAF5859530.1"/>
    </source>
</evidence>
<dbReference type="Pfam" id="PF07992">
    <property type="entry name" value="Pyr_redox_2"/>
    <property type="match status" value="1"/>
</dbReference>
<dbReference type="InterPro" id="IPR023753">
    <property type="entry name" value="FAD/NAD-binding_dom"/>
</dbReference>
<reference evidence="6 7" key="1">
    <citation type="submission" date="2019-04" db="EMBL/GenBank/DDBJ databases">
        <title>Aspergillus burnettii sp. nov., novel species from soil in southeast Queensland.</title>
        <authorList>
            <person name="Gilchrist C.L.M."/>
            <person name="Pitt J.I."/>
            <person name="Lange L."/>
            <person name="Lacey H.J."/>
            <person name="Vuong D."/>
            <person name="Midgley D.J."/>
            <person name="Greenfield P."/>
            <person name="Bradbury M."/>
            <person name="Lacey E."/>
            <person name="Busk P.K."/>
            <person name="Pilgaard B."/>
            <person name="Chooi Y.H."/>
            <person name="Piggott A.M."/>
        </authorList>
    </citation>
    <scope>NUCLEOTIDE SEQUENCE [LARGE SCALE GENOMIC DNA]</scope>
    <source>
        <strain evidence="6 7">FRR 5400</strain>
    </source>
</reference>
<sequence length="314" mass="34187">MTLYDVLVIGGGPAGLSVVTGLARQLYRAVVFDSGVYRNSPTSHMHNVATWDHSPPADFRKAARERVLDRYDTIEFENTEIKKVQKTDEGYFKAFDARDRAWTGRKLVLATGVRDIFPDIEGYGECWGTGIFHCLFCHGYEERGCASAGVLAIGDIANPAPAMHVARMAKRFAGTVTLYTDGVEDVTKDLENATQGTGFKVDKRKISKLVKGQDGSEVQLKFHDGTQTTEGFLTHKPKTEINGPFATQLRLRLTSDGDLETTAPFYSTSIPGVFAAGDCAAPFKVVTMAMSSGVVVAGGLAGQLQEEDYPTKKE</sequence>
<evidence type="ECO:0000256" key="2">
    <source>
        <dbReference type="ARBA" id="ARBA00022630"/>
    </source>
</evidence>
<comment type="similarity">
    <text evidence="1">Belongs to the class-II pyridine nucleotide-disulfide oxidoreductase family.</text>
</comment>
<dbReference type="PRINTS" id="PR00469">
    <property type="entry name" value="PNDRDTASEII"/>
</dbReference>
<dbReference type="AlphaFoldDB" id="A0A5N7CFR5"/>
<keyword evidence="7" id="KW-1185">Reference proteome</keyword>